<proteinExistence type="predicted"/>
<dbReference type="AlphaFoldDB" id="A0A9X1ZK90"/>
<organism evidence="1 2">
    <name type="scientific">Shewanella pneumatophori</name>
    <dbReference type="NCBI Taxonomy" id="314092"/>
    <lineage>
        <taxon>Bacteria</taxon>
        <taxon>Pseudomonadati</taxon>
        <taxon>Pseudomonadota</taxon>
        <taxon>Gammaproteobacteria</taxon>
        <taxon>Alteromonadales</taxon>
        <taxon>Shewanellaceae</taxon>
        <taxon>Shewanella</taxon>
    </lineage>
</organism>
<evidence type="ECO:0000313" key="2">
    <source>
        <dbReference type="Proteomes" id="UP001139293"/>
    </source>
</evidence>
<protein>
    <submittedName>
        <fullName evidence="1">Uncharacterized protein</fullName>
    </submittedName>
</protein>
<comment type="caution">
    <text evidence="1">The sequence shown here is derived from an EMBL/GenBank/DDBJ whole genome shotgun (WGS) entry which is preliminary data.</text>
</comment>
<dbReference type="RefSeq" id="WP_248950508.1">
    <property type="nucleotide sequence ID" value="NZ_JAKILB010000007.1"/>
</dbReference>
<evidence type="ECO:0000313" key="1">
    <source>
        <dbReference type="EMBL" id="MCL1139348.1"/>
    </source>
</evidence>
<accession>A0A9X1ZK90</accession>
<sequence length="101" mass="11569">MQKLAPILFVVLLFIGLGATIYHINQTEVSSHPESWSAFIYKGGYNSGNYHKQDDFDDYPSCKSYAENESSKLNDVAWECGLNCRFDSMRQGFHCETMKNE</sequence>
<name>A0A9X1ZK90_9GAMM</name>
<dbReference type="EMBL" id="JAKILB010000007">
    <property type="protein sequence ID" value="MCL1139348.1"/>
    <property type="molecule type" value="Genomic_DNA"/>
</dbReference>
<keyword evidence="2" id="KW-1185">Reference proteome</keyword>
<reference evidence="1" key="1">
    <citation type="submission" date="2022-01" db="EMBL/GenBank/DDBJ databases">
        <title>Whole genome-based taxonomy of the Shewanellaceae.</title>
        <authorList>
            <person name="Martin-Rodriguez A.J."/>
        </authorList>
    </citation>
    <scope>NUCLEOTIDE SEQUENCE</scope>
    <source>
        <strain evidence="1">KCTC 23973</strain>
    </source>
</reference>
<dbReference type="Proteomes" id="UP001139293">
    <property type="component" value="Unassembled WGS sequence"/>
</dbReference>
<gene>
    <name evidence="1" type="ORF">L2740_12430</name>
</gene>